<protein>
    <submittedName>
        <fullName evidence="1">Uncharacterized protein</fullName>
    </submittedName>
</protein>
<name>A0A8K1GAG0_9PASS</name>
<comment type="caution">
    <text evidence="1">The sequence shown here is derived from an EMBL/GenBank/DDBJ whole genome shotgun (WGS) entry which is preliminary data.</text>
</comment>
<keyword evidence="3" id="KW-1185">Reference proteome</keyword>
<evidence type="ECO:0000313" key="1">
    <source>
        <dbReference type="EMBL" id="TRZ14349.1"/>
    </source>
</evidence>
<evidence type="ECO:0000313" key="2">
    <source>
        <dbReference type="EMBL" id="TRZ14350.1"/>
    </source>
</evidence>
<dbReference type="OrthoDB" id="10056483at2759"/>
<dbReference type="Proteomes" id="UP000796761">
    <property type="component" value="Unassembled WGS sequence"/>
</dbReference>
<sequence length="100" mass="11066">MGKKHGYVSVEKAKTFSKEIFKISFGDMGSGIKGTLSRFTDSIRLCGAFNMLEGRDGIQRDLDRLESWASANLMGSTKPSARPYSWVMAIPDTPTAWAEK</sequence>
<dbReference type="AlphaFoldDB" id="A0A8K1GAG0"/>
<organism evidence="1 3">
    <name type="scientific">Zosterops borbonicus</name>
    <dbReference type="NCBI Taxonomy" id="364589"/>
    <lineage>
        <taxon>Eukaryota</taxon>
        <taxon>Metazoa</taxon>
        <taxon>Chordata</taxon>
        <taxon>Craniata</taxon>
        <taxon>Vertebrata</taxon>
        <taxon>Euteleostomi</taxon>
        <taxon>Archelosauria</taxon>
        <taxon>Archosauria</taxon>
        <taxon>Dinosauria</taxon>
        <taxon>Saurischia</taxon>
        <taxon>Theropoda</taxon>
        <taxon>Coelurosauria</taxon>
        <taxon>Aves</taxon>
        <taxon>Neognathae</taxon>
        <taxon>Neoaves</taxon>
        <taxon>Telluraves</taxon>
        <taxon>Australaves</taxon>
        <taxon>Passeriformes</taxon>
        <taxon>Sylvioidea</taxon>
        <taxon>Zosteropidae</taxon>
        <taxon>Zosterops</taxon>
    </lineage>
</organism>
<reference evidence="1" key="1">
    <citation type="submission" date="2019-04" db="EMBL/GenBank/DDBJ databases">
        <title>Genome assembly of Zosterops borbonicus 15179.</title>
        <authorList>
            <person name="Leroy T."/>
            <person name="Anselmetti Y."/>
            <person name="Tilak M.-K."/>
            <person name="Nabholz B."/>
        </authorList>
    </citation>
    <scope>NUCLEOTIDE SEQUENCE</scope>
    <source>
        <strain evidence="1">HGM_15179</strain>
        <tissue evidence="1">Muscle</tissue>
    </source>
</reference>
<proteinExistence type="predicted"/>
<dbReference type="EMBL" id="SWJQ01000444">
    <property type="protein sequence ID" value="TRZ14349.1"/>
    <property type="molecule type" value="Genomic_DNA"/>
</dbReference>
<evidence type="ECO:0000313" key="3">
    <source>
        <dbReference type="Proteomes" id="UP000796761"/>
    </source>
</evidence>
<dbReference type="EMBL" id="SWJQ01000444">
    <property type="protein sequence ID" value="TRZ14350.1"/>
    <property type="molecule type" value="Genomic_DNA"/>
</dbReference>
<gene>
    <name evidence="1" type="ORF">HGM15179_012746</name>
    <name evidence="2" type="ORF">HGM15179_012747</name>
</gene>
<accession>A0A8K1GAG0</accession>